<dbReference type="GO" id="GO:0005886">
    <property type="term" value="C:plasma membrane"/>
    <property type="evidence" value="ECO:0007669"/>
    <property type="project" value="UniProtKB-SubCell"/>
</dbReference>
<dbReference type="InterPro" id="IPR014249">
    <property type="entry name" value="Spore_V_B"/>
</dbReference>
<dbReference type="PANTHER" id="PTHR30250">
    <property type="entry name" value="PST FAMILY PREDICTED COLANIC ACID TRANSPORTER"/>
    <property type="match status" value="1"/>
</dbReference>
<proteinExistence type="predicted"/>
<evidence type="ECO:0000313" key="8">
    <source>
        <dbReference type="Proteomes" id="UP000198642"/>
    </source>
</evidence>
<keyword evidence="8" id="KW-1185">Reference proteome</keyword>
<dbReference type="PANTHER" id="PTHR30250:SF24">
    <property type="entry name" value="STAGE V SPORULATION PROTEIN B"/>
    <property type="match status" value="1"/>
</dbReference>
<keyword evidence="2" id="KW-1003">Cell membrane</keyword>
<feature type="transmembrane region" description="Helical" evidence="6">
    <location>
        <begin position="40"/>
        <end position="63"/>
    </location>
</feature>
<dbReference type="OrthoDB" id="9775950at2"/>
<feature type="transmembrane region" description="Helical" evidence="6">
    <location>
        <begin position="413"/>
        <end position="437"/>
    </location>
</feature>
<protein>
    <submittedName>
        <fullName evidence="7">Stage V sporulation protein B</fullName>
    </submittedName>
</protein>
<dbReference type="InterPro" id="IPR002797">
    <property type="entry name" value="Polysacc_synth"/>
</dbReference>
<keyword evidence="5 6" id="KW-0472">Membrane</keyword>
<reference evidence="7 8" key="1">
    <citation type="submission" date="2016-10" db="EMBL/GenBank/DDBJ databases">
        <authorList>
            <person name="de Groot N.N."/>
        </authorList>
    </citation>
    <scope>NUCLEOTIDE SEQUENCE [LARGE SCALE GENOMIC DNA]</scope>
    <source>
        <strain evidence="7 8">CGMCC 1.3702</strain>
    </source>
</reference>
<feature type="transmembrane region" description="Helical" evidence="6">
    <location>
        <begin position="122"/>
        <end position="143"/>
    </location>
</feature>
<feature type="transmembrane region" description="Helical" evidence="6">
    <location>
        <begin position="283"/>
        <end position="305"/>
    </location>
</feature>
<evidence type="ECO:0000256" key="3">
    <source>
        <dbReference type="ARBA" id="ARBA00022692"/>
    </source>
</evidence>
<feature type="transmembrane region" description="Helical" evidence="6">
    <location>
        <begin position="358"/>
        <end position="379"/>
    </location>
</feature>
<dbReference type="InterPro" id="IPR050833">
    <property type="entry name" value="Poly_Biosynth_Transport"/>
</dbReference>
<evidence type="ECO:0000256" key="4">
    <source>
        <dbReference type="ARBA" id="ARBA00022989"/>
    </source>
</evidence>
<dbReference type="NCBIfam" id="TIGR02900">
    <property type="entry name" value="spore_V_B"/>
    <property type="match status" value="1"/>
</dbReference>
<accession>A0A1I0UYW2</accession>
<evidence type="ECO:0000256" key="1">
    <source>
        <dbReference type="ARBA" id="ARBA00004651"/>
    </source>
</evidence>
<dbReference type="RefSeq" id="WP_090231921.1">
    <property type="nucleotide sequence ID" value="NZ_FOJW01000001.1"/>
</dbReference>
<organism evidence="7 8">
    <name type="scientific">Lentibacillus halodurans</name>
    <dbReference type="NCBI Taxonomy" id="237679"/>
    <lineage>
        <taxon>Bacteria</taxon>
        <taxon>Bacillati</taxon>
        <taxon>Bacillota</taxon>
        <taxon>Bacilli</taxon>
        <taxon>Bacillales</taxon>
        <taxon>Bacillaceae</taxon>
        <taxon>Lentibacillus</taxon>
    </lineage>
</organism>
<feature type="transmembrane region" description="Helical" evidence="6">
    <location>
        <begin position="182"/>
        <end position="206"/>
    </location>
</feature>
<keyword evidence="4 6" id="KW-1133">Transmembrane helix</keyword>
<dbReference type="PIRSF" id="PIRSF038958">
    <property type="entry name" value="PG_synth_SpoVB"/>
    <property type="match status" value="1"/>
</dbReference>
<feature type="transmembrane region" description="Helical" evidence="6">
    <location>
        <begin position="155"/>
        <end position="176"/>
    </location>
</feature>
<dbReference type="AlphaFoldDB" id="A0A1I0UYW2"/>
<dbReference type="Proteomes" id="UP000198642">
    <property type="component" value="Unassembled WGS sequence"/>
</dbReference>
<dbReference type="CDD" id="cd13124">
    <property type="entry name" value="MATE_SpoVB_like"/>
    <property type="match status" value="1"/>
</dbReference>
<dbReference type="EMBL" id="FOJW01000001">
    <property type="protein sequence ID" value="SFA69202.1"/>
    <property type="molecule type" value="Genomic_DNA"/>
</dbReference>
<evidence type="ECO:0000256" key="6">
    <source>
        <dbReference type="SAM" id="Phobius"/>
    </source>
</evidence>
<evidence type="ECO:0000256" key="2">
    <source>
        <dbReference type="ARBA" id="ARBA00022475"/>
    </source>
</evidence>
<feature type="transmembrane region" description="Helical" evidence="6">
    <location>
        <begin position="326"/>
        <end position="346"/>
    </location>
</feature>
<keyword evidence="3 6" id="KW-0812">Transmembrane</keyword>
<sequence length="517" mass="57059">MTKQTFLQGTLILIMAGMITRLLGFINRLVIARVMGEEGVGLYMMALPTLFLVITLTQLGLPVAISKRVSEAEAKNDWAKIKRILVVSLLITGILSIFFTIGMIIAAPFIATTLLTDERTLYPLIAISPIVPIIAISSVLKGYFQGRQNMKPQSFALVIEQLVRIACVAFFIKVLLPYGIAFAAAGAMFSVILGELASMLYLAGVFKRQKVVRVRHRFFHYIQSSKSTLKELFSISLPSTGSRLIGNISHFLEPILVAQSLAIAGISSSLATKQYGELTGYVLPLLFLPTFITNSLSIALVPSISEADAHQNKQLIHYRIHQSIRISFASGAIATIVLTLFAAPILNFMYGSANASNFLVLMAPFFILLYIQSPLQAALQALDLARPAMWNSLIGAAIKLTVLFLLASNPNFGINGVAIAMAVGVVLVTLLHLASLYKEIKFMIAGSDLFKMGLLVTLTWVCGRFLRDMFSGMESNLFMFILMLIVLLFIYIILLFMLRFITKEELRQIPVLQKWFS</sequence>
<feature type="transmembrane region" description="Helical" evidence="6">
    <location>
        <begin position="478"/>
        <end position="498"/>
    </location>
</feature>
<feature type="transmembrane region" description="Helical" evidence="6">
    <location>
        <begin position="388"/>
        <end position="407"/>
    </location>
</feature>
<feature type="transmembrane region" description="Helical" evidence="6">
    <location>
        <begin position="84"/>
        <end position="110"/>
    </location>
</feature>
<name>A0A1I0UYW2_9BACI</name>
<comment type="subcellular location">
    <subcellularLocation>
        <location evidence="1">Cell membrane</location>
        <topology evidence="1">Multi-pass membrane protein</topology>
    </subcellularLocation>
</comment>
<evidence type="ECO:0000256" key="5">
    <source>
        <dbReference type="ARBA" id="ARBA00023136"/>
    </source>
</evidence>
<evidence type="ECO:0000313" key="7">
    <source>
        <dbReference type="EMBL" id="SFA69202.1"/>
    </source>
</evidence>
<feature type="transmembrane region" description="Helical" evidence="6">
    <location>
        <begin position="449"/>
        <end position="466"/>
    </location>
</feature>
<dbReference type="STRING" id="237679.SAMN04488072_10143"/>
<dbReference type="Pfam" id="PF01943">
    <property type="entry name" value="Polysacc_synt"/>
    <property type="match status" value="1"/>
</dbReference>
<gene>
    <name evidence="7" type="ORF">SAMN04488072_10143</name>
</gene>
<dbReference type="InterPro" id="IPR024923">
    <property type="entry name" value="PG_synth_SpoVB"/>
</dbReference>